<reference evidence="1 2" key="1">
    <citation type="submission" date="2016-01" db="EMBL/GenBank/DDBJ databases">
        <authorList>
            <person name="Peeters C."/>
        </authorList>
    </citation>
    <scope>NUCLEOTIDE SEQUENCE [LARGE SCALE GENOMIC DNA]</scope>
    <source>
        <strain evidence="1">LMG 29315</strain>
    </source>
</reference>
<evidence type="ECO:0000313" key="2">
    <source>
        <dbReference type="Proteomes" id="UP000198263"/>
    </source>
</evidence>
<proteinExistence type="predicted"/>
<comment type="caution">
    <text evidence="1">The sequence shown here is derived from an EMBL/GenBank/DDBJ whole genome shotgun (WGS) entry which is preliminary data.</text>
</comment>
<keyword evidence="2" id="KW-1185">Reference proteome</keyword>
<organism evidence="1 2">
    <name type="scientific">Caballeronia concitans</name>
    <dbReference type="NCBI Taxonomy" id="1777133"/>
    <lineage>
        <taxon>Bacteria</taxon>
        <taxon>Pseudomonadati</taxon>
        <taxon>Pseudomonadota</taxon>
        <taxon>Betaproteobacteria</taxon>
        <taxon>Burkholderiales</taxon>
        <taxon>Burkholderiaceae</taxon>
        <taxon>Caballeronia</taxon>
    </lineage>
</organism>
<protein>
    <submittedName>
        <fullName evidence="1">Uncharacterized protein</fullName>
    </submittedName>
</protein>
<name>A0A658R5Q5_9BURK</name>
<dbReference type="AlphaFoldDB" id="A0A658R5Q5"/>
<evidence type="ECO:0000313" key="1">
    <source>
        <dbReference type="EMBL" id="SAL52945.1"/>
    </source>
</evidence>
<dbReference type="EMBL" id="FCNV02000035">
    <property type="protein sequence ID" value="SAL52945.1"/>
    <property type="molecule type" value="Genomic_DNA"/>
</dbReference>
<dbReference type="Gene3D" id="1.10.530.10">
    <property type="match status" value="1"/>
</dbReference>
<dbReference type="SUPFAM" id="SSF53955">
    <property type="entry name" value="Lysozyme-like"/>
    <property type="match status" value="2"/>
</dbReference>
<dbReference type="Proteomes" id="UP000198263">
    <property type="component" value="Unassembled WGS sequence"/>
</dbReference>
<accession>A0A658R5Q5</accession>
<sequence length="571" mass="64592">MIPAGKSFLRLPDGAGPDGKFKGIRFSTLQAGQNAVQLFVEVFFHKGSKYTNAWAVASDGKRTLLTPTPVKEDDYEYDLYKRATALYSTCASDGYELLRFGRILSTPVTLATPAARATWMRVTFAAGQEGYIDMSDESIVKLSDADFSTFMGWQKIVEGNTPFSADGLCDIDALKKLLKDVNDHQTPEEAALRQENKEEDVLAQYVKSNDSVREQLRGFICEAPSEWDSSQNEARYSKLKNEGEFYHGDEAGYAAFTKRLKSFQFWDKTGLAPGQQLWYFHPLAFIRHFRKCGWLSHSELAGTFPRYLYYSNGGSPISAITMNNSTYMLTKGLAKARIRNYVVPLNQTIQKYFGSDARRIAIFLAQILLETAQWRDLGGTRRLMHEWGFGKFSAANPATKFYGPFYGRGTMQLTWAGNFAEYGKFRALAEHSDTYVERMPNTDARITETSEHYTFNPRNGGTLMRWSPRFDPDRVAEEPSLACDSGGFYWVSKPYSLGININRVADKQYSADNVGLINRLVNGGFNGYNERQAYTVFIMNELWDAMPDYFPELISPARRATIRPDLSRCGD</sequence>
<dbReference type="InterPro" id="IPR023346">
    <property type="entry name" value="Lysozyme-like_dom_sf"/>
</dbReference>
<gene>
    <name evidence="1" type="ORF">AWB72_05653</name>
</gene>